<proteinExistence type="predicted"/>
<evidence type="ECO:0000313" key="2">
    <source>
        <dbReference type="Proteomes" id="UP000658514"/>
    </source>
</evidence>
<sequence length="121" mass="13834">MRQPAKTFQDLIVWKKAHQFVLTVYKLTSQFPKSEIYGLTSQFRRAAVSIPANIAEGFKKKGLSDKARFMNIAQGSLEECRYYLILTRDLGYDDTSELIPQLEEVSKLLTSYANSLLTSDF</sequence>
<organism evidence="1 2">
    <name type="scientific">Calothrix parietina FACHB-288</name>
    <dbReference type="NCBI Taxonomy" id="2692896"/>
    <lineage>
        <taxon>Bacteria</taxon>
        <taxon>Bacillati</taxon>
        <taxon>Cyanobacteriota</taxon>
        <taxon>Cyanophyceae</taxon>
        <taxon>Nostocales</taxon>
        <taxon>Calotrichaceae</taxon>
        <taxon>Calothrix</taxon>
    </lineage>
</organism>
<protein>
    <submittedName>
        <fullName evidence="1">Four helix bundle protein</fullName>
    </submittedName>
</protein>
<dbReference type="Pfam" id="PF05635">
    <property type="entry name" value="23S_rRNA_IVP"/>
    <property type="match status" value="1"/>
</dbReference>
<dbReference type="InterPro" id="IPR012657">
    <property type="entry name" value="23S_rRNA-intervening_sequence"/>
</dbReference>
<reference evidence="1 2" key="1">
    <citation type="journal article" date="2020" name="ISME J.">
        <title>Comparative genomics reveals insights into cyanobacterial evolution and habitat adaptation.</title>
        <authorList>
            <person name="Chen M.Y."/>
            <person name="Teng W.K."/>
            <person name="Zhao L."/>
            <person name="Hu C.X."/>
            <person name="Zhou Y.K."/>
            <person name="Han B.P."/>
            <person name="Song L.R."/>
            <person name="Shu W.S."/>
        </authorList>
    </citation>
    <scope>NUCLEOTIDE SEQUENCE [LARGE SCALE GENOMIC DNA]</scope>
    <source>
        <strain evidence="1 2">FACHB-288</strain>
    </source>
</reference>
<dbReference type="CDD" id="cd16377">
    <property type="entry name" value="23S_rRNA_IVP_like"/>
    <property type="match status" value="1"/>
</dbReference>
<accession>A0ABR8ANM2</accession>
<evidence type="ECO:0000313" key="1">
    <source>
        <dbReference type="EMBL" id="MBD2200828.1"/>
    </source>
</evidence>
<keyword evidence="2" id="KW-1185">Reference proteome</keyword>
<dbReference type="EMBL" id="JACJQH010000119">
    <property type="protein sequence ID" value="MBD2200828.1"/>
    <property type="molecule type" value="Genomic_DNA"/>
</dbReference>
<dbReference type="PANTHER" id="PTHR38471:SF2">
    <property type="entry name" value="FOUR HELIX BUNDLE PROTEIN"/>
    <property type="match status" value="1"/>
</dbReference>
<dbReference type="RefSeq" id="WP_190552091.1">
    <property type="nucleotide sequence ID" value="NZ_CAWPNO010000023.1"/>
</dbReference>
<dbReference type="SUPFAM" id="SSF158446">
    <property type="entry name" value="IVS-encoded protein-like"/>
    <property type="match status" value="1"/>
</dbReference>
<dbReference type="Proteomes" id="UP000658514">
    <property type="component" value="Unassembled WGS sequence"/>
</dbReference>
<dbReference type="InterPro" id="IPR036583">
    <property type="entry name" value="23S_rRNA_IVS_sf"/>
</dbReference>
<name>A0ABR8ANM2_9CYAN</name>
<dbReference type="Gene3D" id="1.20.1440.60">
    <property type="entry name" value="23S rRNA-intervening sequence"/>
    <property type="match status" value="1"/>
</dbReference>
<comment type="caution">
    <text evidence="1">The sequence shown here is derived from an EMBL/GenBank/DDBJ whole genome shotgun (WGS) entry which is preliminary data.</text>
</comment>
<dbReference type="PANTHER" id="PTHR38471">
    <property type="entry name" value="FOUR HELIX BUNDLE PROTEIN"/>
    <property type="match status" value="1"/>
</dbReference>
<gene>
    <name evidence="1" type="ORF">H6G24_36215</name>
</gene>
<dbReference type="NCBIfam" id="TIGR02436">
    <property type="entry name" value="four helix bundle protein"/>
    <property type="match status" value="1"/>
</dbReference>